<dbReference type="PANTHER" id="PTHR43581">
    <property type="entry name" value="ATP/GTP PHOSPHATASE"/>
    <property type="match status" value="1"/>
</dbReference>
<organism evidence="2 3">
    <name type="scientific">Massilia suwonensis</name>
    <dbReference type="NCBI Taxonomy" id="648895"/>
    <lineage>
        <taxon>Bacteria</taxon>
        <taxon>Pseudomonadati</taxon>
        <taxon>Pseudomonadota</taxon>
        <taxon>Betaproteobacteria</taxon>
        <taxon>Burkholderiales</taxon>
        <taxon>Oxalobacteraceae</taxon>
        <taxon>Telluria group</taxon>
        <taxon>Massilia</taxon>
    </lineage>
</organism>
<dbReference type="SMART" id="SM00382">
    <property type="entry name" value="AAA"/>
    <property type="match status" value="1"/>
</dbReference>
<comment type="caution">
    <text evidence="2">The sequence shown here is derived from an EMBL/GenBank/DDBJ whole genome shotgun (WGS) entry which is preliminary data.</text>
</comment>
<sequence length="500" mass="58110">MKLEISINNVQQIRNLAYSVDLSDRPIVCIAGRNGSGKTTLVKVIKNLISADTFVKTSASRIFREGSSISYRVDGTNVVFKYDSEKRKLESRDVVPYRLRRAISVELPIPHGDRFNFFEQIREMDTAIRSQIVMQRFSRPVELIEFLSNVYETQKFNDLVQVNVKSVPYYVIAFPDSYYLREDYFSSGEYFLINLYRRITAGYSAIFIDEIDISLDAAAQVRLVEWLRKFHYKYKTTFVFTTHSLAMMRMLSSDELYYMATVGSGATTIEPRSYAYIKSTLFGFTGWDKYILTEDTVLKEFLDFFILKFCKPSFFQFKTIFVGGGTNTTSLMQRNATEKFFSKEAQDVIVVLDGDQRNKRHARDLNVFCIPVESIEKELLSRCLLGEFWDIKKFQALIEDHERLLAYLQKNSFVARKNPFALAFFSFLLIFRKRPLLRRKVTVARGLPASEKDFKFAGKRLYKHLIDNKIYASSEIFGFIVKKNGNQITKLQSDIENFLS</sequence>
<dbReference type="EMBL" id="JBHSMR010000013">
    <property type="protein sequence ID" value="MFC5478821.1"/>
    <property type="molecule type" value="Genomic_DNA"/>
</dbReference>
<protein>
    <submittedName>
        <fullName evidence="2">AAA family ATPase</fullName>
    </submittedName>
</protein>
<dbReference type="InterPro" id="IPR051396">
    <property type="entry name" value="Bact_Antivir_Def_Nuclease"/>
</dbReference>
<dbReference type="InterPro" id="IPR027417">
    <property type="entry name" value="P-loop_NTPase"/>
</dbReference>
<evidence type="ECO:0000313" key="3">
    <source>
        <dbReference type="Proteomes" id="UP001596101"/>
    </source>
</evidence>
<dbReference type="InterPro" id="IPR038729">
    <property type="entry name" value="Rad50/SbcC_AAA"/>
</dbReference>
<dbReference type="SUPFAM" id="SSF52540">
    <property type="entry name" value="P-loop containing nucleoside triphosphate hydrolases"/>
    <property type="match status" value="1"/>
</dbReference>
<dbReference type="PANTHER" id="PTHR43581:SF2">
    <property type="entry name" value="EXCINUCLEASE ATPASE SUBUNIT"/>
    <property type="match status" value="1"/>
</dbReference>
<gene>
    <name evidence="2" type="ORF">ACFPQ5_11500</name>
</gene>
<proteinExistence type="predicted"/>
<dbReference type="Proteomes" id="UP001596101">
    <property type="component" value="Unassembled WGS sequence"/>
</dbReference>
<dbReference type="Gene3D" id="3.40.50.300">
    <property type="entry name" value="P-loop containing nucleotide triphosphate hydrolases"/>
    <property type="match status" value="1"/>
</dbReference>
<dbReference type="Pfam" id="PF13476">
    <property type="entry name" value="AAA_23"/>
    <property type="match status" value="1"/>
</dbReference>
<keyword evidence="3" id="KW-1185">Reference proteome</keyword>
<evidence type="ECO:0000259" key="1">
    <source>
        <dbReference type="SMART" id="SM00382"/>
    </source>
</evidence>
<dbReference type="InterPro" id="IPR003959">
    <property type="entry name" value="ATPase_AAA_core"/>
</dbReference>
<feature type="domain" description="AAA+ ATPase" evidence="1">
    <location>
        <begin position="24"/>
        <end position="263"/>
    </location>
</feature>
<name>A0ABW0MPQ8_9BURK</name>
<reference evidence="3" key="1">
    <citation type="journal article" date="2019" name="Int. J. Syst. Evol. Microbiol.">
        <title>The Global Catalogue of Microorganisms (GCM) 10K type strain sequencing project: providing services to taxonomists for standard genome sequencing and annotation.</title>
        <authorList>
            <consortium name="The Broad Institute Genomics Platform"/>
            <consortium name="The Broad Institute Genome Sequencing Center for Infectious Disease"/>
            <person name="Wu L."/>
            <person name="Ma J."/>
        </authorList>
    </citation>
    <scope>NUCLEOTIDE SEQUENCE [LARGE SCALE GENOMIC DNA]</scope>
    <source>
        <strain evidence="3">CCUG 43111</strain>
    </source>
</reference>
<evidence type="ECO:0000313" key="2">
    <source>
        <dbReference type="EMBL" id="MFC5478821.1"/>
    </source>
</evidence>
<accession>A0ABW0MPQ8</accession>
<dbReference type="InterPro" id="IPR003593">
    <property type="entry name" value="AAA+_ATPase"/>
</dbReference>
<dbReference type="RefSeq" id="WP_379755218.1">
    <property type="nucleotide sequence ID" value="NZ_JBHSMR010000013.1"/>
</dbReference>
<dbReference type="Pfam" id="PF13304">
    <property type="entry name" value="AAA_21"/>
    <property type="match status" value="1"/>
</dbReference>